<comment type="caution">
    <text evidence="4">The sequence shown here is derived from an EMBL/GenBank/DDBJ whole genome shotgun (WGS) entry which is preliminary data.</text>
</comment>
<keyword evidence="2" id="KW-0812">Transmembrane</keyword>
<evidence type="ECO:0000256" key="3">
    <source>
        <dbReference type="SAM" id="SignalP"/>
    </source>
</evidence>
<evidence type="ECO:0000256" key="1">
    <source>
        <dbReference type="SAM" id="Coils"/>
    </source>
</evidence>
<sequence length="211" mass="22873">MRFLVTLLLFTTLIAASTLSDDLTAISLTIEQLKEQEKAASKEFHDQLSDAIEANIGKIGEKISGIFTEFNKTHDKSILKNARDEFLNNLANGIGKIKQLKDEVNQARLEAWEANKAKIQQTLADVSTVLSVAKESLAGTETAAPKDLNAAMNRLNGASSWQTASILLMILSIILIATVAVLIIKQMSKSSRAYDKLGGGNNGVFVPTRTV</sequence>
<feature type="signal peptide" evidence="3">
    <location>
        <begin position="1"/>
        <end position="16"/>
    </location>
</feature>
<gene>
    <name evidence="4" type="ORF">PFISCL1PPCAC_27274</name>
</gene>
<reference evidence="4" key="1">
    <citation type="submission" date="2023-10" db="EMBL/GenBank/DDBJ databases">
        <title>Genome assembly of Pristionchus species.</title>
        <authorList>
            <person name="Yoshida K."/>
            <person name="Sommer R.J."/>
        </authorList>
    </citation>
    <scope>NUCLEOTIDE SEQUENCE</scope>
    <source>
        <strain evidence="4">RS5133</strain>
    </source>
</reference>
<keyword evidence="5" id="KW-1185">Reference proteome</keyword>
<organism evidence="4 5">
    <name type="scientific">Pristionchus fissidentatus</name>
    <dbReference type="NCBI Taxonomy" id="1538716"/>
    <lineage>
        <taxon>Eukaryota</taxon>
        <taxon>Metazoa</taxon>
        <taxon>Ecdysozoa</taxon>
        <taxon>Nematoda</taxon>
        <taxon>Chromadorea</taxon>
        <taxon>Rhabditida</taxon>
        <taxon>Rhabditina</taxon>
        <taxon>Diplogasteromorpha</taxon>
        <taxon>Diplogasteroidea</taxon>
        <taxon>Neodiplogasteridae</taxon>
        <taxon>Pristionchus</taxon>
    </lineage>
</organism>
<keyword evidence="2" id="KW-0472">Membrane</keyword>
<keyword evidence="2" id="KW-1133">Transmembrane helix</keyword>
<accession>A0AAV5WV86</accession>
<dbReference type="AlphaFoldDB" id="A0AAV5WV86"/>
<evidence type="ECO:0000313" key="5">
    <source>
        <dbReference type="Proteomes" id="UP001432322"/>
    </source>
</evidence>
<dbReference type="EMBL" id="BTSY01000007">
    <property type="protein sequence ID" value="GMT35977.1"/>
    <property type="molecule type" value="Genomic_DNA"/>
</dbReference>
<feature type="transmembrane region" description="Helical" evidence="2">
    <location>
        <begin position="161"/>
        <end position="184"/>
    </location>
</feature>
<protein>
    <submittedName>
        <fullName evidence="4">Uncharacterized protein</fullName>
    </submittedName>
</protein>
<keyword evidence="1" id="KW-0175">Coiled coil</keyword>
<dbReference type="Proteomes" id="UP001432322">
    <property type="component" value="Unassembled WGS sequence"/>
</dbReference>
<feature type="coiled-coil region" evidence="1">
    <location>
        <begin position="90"/>
        <end position="117"/>
    </location>
</feature>
<evidence type="ECO:0000313" key="4">
    <source>
        <dbReference type="EMBL" id="GMT35977.1"/>
    </source>
</evidence>
<feature type="chain" id="PRO_5043394644" evidence="3">
    <location>
        <begin position="17"/>
        <end position="211"/>
    </location>
</feature>
<keyword evidence="3" id="KW-0732">Signal</keyword>
<name>A0AAV5WV86_9BILA</name>
<proteinExistence type="predicted"/>
<evidence type="ECO:0000256" key="2">
    <source>
        <dbReference type="SAM" id="Phobius"/>
    </source>
</evidence>